<reference evidence="1 2" key="1">
    <citation type="journal article" date="2018" name="Front. Microbiol.">
        <title>Hydrolytic Capabilities as a Key to Environmental Success: Chitinolytic and Cellulolytic Acidobacteria From Acidic Sub-arctic Soils and Boreal Peatlands.</title>
        <authorList>
            <person name="Belova S.E."/>
            <person name="Ravin N.V."/>
            <person name="Pankratov T.A."/>
            <person name="Rakitin A.L."/>
            <person name="Ivanova A.A."/>
            <person name="Beletsky A.V."/>
            <person name="Mardanov A.V."/>
            <person name="Sinninghe Damste J.S."/>
            <person name="Dedysh S.N."/>
        </authorList>
    </citation>
    <scope>NUCLEOTIDE SEQUENCE [LARGE SCALE GENOMIC DNA]</scope>
    <source>
        <strain evidence="1 2">SBC82</strain>
    </source>
</reference>
<dbReference type="Proteomes" id="UP000253606">
    <property type="component" value="Chromosome"/>
</dbReference>
<dbReference type="AlphaFoldDB" id="A0A2Z5G963"/>
<protein>
    <submittedName>
        <fullName evidence="1">Thioredoxin reductase</fullName>
    </submittedName>
</protein>
<gene>
    <name evidence="1" type="ORF">ACPOL_6284</name>
</gene>
<organism evidence="1 2">
    <name type="scientific">Acidisarcina polymorpha</name>
    <dbReference type="NCBI Taxonomy" id="2211140"/>
    <lineage>
        <taxon>Bacteria</taxon>
        <taxon>Pseudomonadati</taxon>
        <taxon>Acidobacteriota</taxon>
        <taxon>Terriglobia</taxon>
        <taxon>Terriglobales</taxon>
        <taxon>Acidobacteriaceae</taxon>
        <taxon>Acidisarcina</taxon>
    </lineage>
</organism>
<accession>A0A2Z5G963</accession>
<keyword evidence="2" id="KW-1185">Reference proteome</keyword>
<proteinExistence type="predicted"/>
<dbReference type="Gene3D" id="3.50.50.60">
    <property type="entry name" value="FAD/NAD(P)-binding domain"/>
    <property type="match status" value="1"/>
</dbReference>
<sequence length="176" mass="18622">MLYDAIIVGDSYTGLSAGVQLARARREVCIIYSGQPGNGSVKRVVSDFPNHHEIGVIDSTLSELERYPSLRTIDGIAVEARREGTGSFRVTLHSGESRVASKLLLAFAENNSTLARQLGCVIENGAFGGLIWTDPGMMTTVPGVYATRNDGRGTSDTISAVADGILAGISIHTALL</sequence>
<dbReference type="SUPFAM" id="SSF51905">
    <property type="entry name" value="FAD/NAD(P)-binding domain"/>
    <property type="match status" value="1"/>
</dbReference>
<name>A0A2Z5G963_9BACT</name>
<evidence type="ECO:0000313" key="1">
    <source>
        <dbReference type="EMBL" id="AXC15520.1"/>
    </source>
</evidence>
<evidence type="ECO:0000313" key="2">
    <source>
        <dbReference type="Proteomes" id="UP000253606"/>
    </source>
</evidence>
<dbReference type="InterPro" id="IPR036188">
    <property type="entry name" value="FAD/NAD-bd_sf"/>
</dbReference>
<dbReference type="EMBL" id="CP030840">
    <property type="protein sequence ID" value="AXC15520.1"/>
    <property type="molecule type" value="Genomic_DNA"/>
</dbReference>
<dbReference type="KEGG" id="abas:ACPOL_6284"/>